<accession>A0ABR2JN95</accession>
<proteinExistence type="predicted"/>
<dbReference type="InterPro" id="IPR029058">
    <property type="entry name" value="AB_hydrolase_fold"/>
</dbReference>
<sequence>MPGQEELLKAGKFLGAVAAAPALRPADLIPKSIELAGEGPLGDVVSVYVLQSVSQLYPGKIIIDDILTDEAKKLLPLIDQACLTTGETVFQNLTTKQIYKSTAWLTSPEFKEWQVKYNGAGPHALAAPMLVVQGKGDTLTYAENCEWDFDQTCSAFPQSSAELFFVPALGHDPAFRAATSYYWPWVERLFHDAAPAAAGCKKTEVKPVNDRFKKGTAG</sequence>
<protein>
    <submittedName>
        <fullName evidence="1">Alpha/Beta hydrolase protein</fullName>
    </submittedName>
</protein>
<gene>
    <name evidence="1" type="ORF">PGQ11_001495</name>
</gene>
<organism evidence="1 2">
    <name type="scientific">Apiospora arundinis</name>
    <dbReference type="NCBI Taxonomy" id="335852"/>
    <lineage>
        <taxon>Eukaryota</taxon>
        <taxon>Fungi</taxon>
        <taxon>Dikarya</taxon>
        <taxon>Ascomycota</taxon>
        <taxon>Pezizomycotina</taxon>
        <taxon>Sordariomycetes</taxon>
        <taxon>Xylariomycetidae</taxon>
        <taxon>Amphisphaeriales</taxon>
        <taxon>Apiosporaceae</taxon>
        <taxon>Apiospora</taxon>
    </lineage>
</organism>
<reference evidence="1 2" key="1">
    <citation type="journal article" date="2024" name="IMA Fungus">
        <title>Apiospora arundinis, a panoply of carbohydrate-active enzymes and secondary metabolites.</title>
        <authorList>
            <person name="Sorensen T."/>
            <person name="Petersen C."/>
            <person name="Muurmann A.T."/>
            <person name="Christiansen J.V."/>
            <person name="Brundto M.L."/>
            <person name="Overgaard C.K."/>
            <person name="Boysen A.T."/>
            <person name="Wollenberg R.D."/>
            <person name="Larsen T.O."/>
            <person name="Sorensen J.L."/>
            <person name="Nielsen K.L."/>
            <person name="Sondergaard T.E."/>
        </authorList>
    </citation>
    <scope>NUCLEOTIDE SEQUENCE [LARGE SCALE GENOMIC DNA]</scope>
    <source>
        <strain evidence="1 2">AAU 773</strain>
    </source>
</reference>
<dbReference type="PANTHER" id="PTHR34853:SF1">
    <property type="entry name" value="LIPASE 5"/>
    <property type="match status" value="1"/>
</dbReference>
<dbReference type="Proteomes" id="UP001390339">
    <property type="component" value="Unassembled WGS sequence"/>
</dbReference>
<dbReference type="InterPro" id="IPR005152">
    <property type="entry name" value="Lipase_secreted"/>
</dbReference>
<keyword evidence="1" id="KW-0378">Hydrolase</keyword>
<dbReference type="PANTHER" id="PTHR34853">
    <property type="match status" value="1"/>
</dbReference>
<keyword evidence="2" id="KW-1185">Reference proteome</keyword>
<dbReference type="GO" id="GO:0016787">
    <property type="term" value="F:hydrolase activity"/>
    <property type="evidence" value="ECO:0007669"/>
    <property type="project" value="UniProtKB-KW"/>
</dbReference>
<name>A0ABR2JN95_9PEZI</name>
<comment type="caution">
    <text evidence="1">The sequence shown here is derived from an EMBL/GenBank/DDBJ whole genome shotgun (WGS) entry which is preliminary data.</text>
</comment>
<evidence type="ECO:0000313" key="1">
    <source>
        <dbReference type="EMBL" id="KAK8880201.1"/>
    </source>
</evidence>
<evidence type="ECO:0000313" key="2">
    <source>
        <dbReference type="Proteomes" id="UP001390339"/>
    </source>
</evidence>
<dbReference type="EMBL" id="JAPCWZ010000001">
    <property type="protein sequence ID" value="KAK8880201.1"/>
    <property type="molecule type" value="Genomic_DNA"/>
</dbReference>
<dbReference type="SUPFAM" id="SSF53474">
    <property type="entry name" value="alpha/beta-Hydrolases"/>
    <property type="match status" value="1"/>
</dbReference>